<dbReference type="InterPro" id="IPR051908">
    <property type="entry name" value="Ribosomal_N-acetyltransferase"/>
</dbReference>
<sequence>MITDHFPLLGLRLRTPRLELRIPSFDDLGQLAEAAVQGVHDPDTMPFSVPWTDQPPDRLALGVVQHNLGRMASWTPKDWNLNLVVVHEGAVVGVQDMRARDFAVVRQVGTGSWLGRAHQSRGVGTEMRAAVLHLAFAELGAVAAVSSVNEGNRVSERVCERLGYQRDGINLTGIRGKRVVQNRYRLTREGWEAHRTASVTVTGLEPCLPLLGLDGASRE</sequence>
<dbReference type="GO" id="GO:1990189">
    <property type="term" value="F:protein N-terminal-serine acetyltransferase activity"/>
    <property type="evidence" value="ECO:0007669"/>
    <property type="project" value="TreeGrafter"/>
</dbReference>
<dbReference type="InterPro" id="IPR016181">
    <property type="entry name" value="Acyl_CoA_acyltransferase"/>
</dbReference>
<accession>A0A7Z0BJB3</accession>
<dbReference type="Pfam" id="PF13302">
    <property type="entry name" value="Acetyltransf_3"/>
    <property type="match status" value="1"/>
</dbReference>
<dbReference type="PANTHER" id="PTHR43441:SF11">
    <property type="entry name" value="RIBOSOMAL-PROTEIN-SERINE ACETYLTRANSFERASE"/>
    <property type="match status" value="1"/>
</dbReference>
<dbReference type="EMBL" id="JACCHL010000001">
    <property type="protein sequence ID" value="NYH52936.1"/>
    <property type="molecule type" value="Genomic_DNA"/>
</dbReference>
<dbReference type="AlphaFoldDB" id="A0A7Z0BJB3"/>
<name>A0A7Z0BJB3_9ACTN</name>
<dbReference type="InterPro" id="IPR000182">
    <property type="entry name" value="GNAT_dom"/>
</dbReference>
<protein>
    <submittedName>
        <fullName evidence="2">RimJ/RimL family protein N-acetyltransferase</fullName>
    </submittedName>
</protein>
<dbReference type="PANTHER" id="PTHR43441">
    <property type="entry name" value="RIBOSOMAL-PROTEIN-SERINE ACETYLTRANSFERASE"/>
    <property type="match status" value="1"/>
</dbReference>
<dbReference type="GO" id="GO:0008999">
    <property type="term" value="F:protein-N-terminal-alanine acetyltransferase activity"/>
    <property type="evidence" value="ECO:0007669"/>
    <property type="project" value="TreeGrafter"/>
</dbReference>
<feature type="domain" description="N-acetyltransferase" evidence="1">
    <location>
        <begin position="18"/>
        <end position="189"/>
    </location>
</feature>
<dbReference type="Proteomes" id="UP000584931">
    <property type="component" value="Unassembled WGS sequence"/>
</dbReference>
<evidence type="ECO:0000313" key="2">
    <source>
        <dbReference type="EMBL" id="NYH52936.1"/>
    </source>
</evidence>
<comment type="caution">
    <text evidence="2">The sequence shown here is derived from an EMBL/GenBank/DDBJ whole genome shotgun (WGS) entry which is preliminary data.</text>
</comment>
<proteinExistence type="predicted"/>
<evidence type="ECO:0000313" key="3">
    <source>
        <dbReference type="Proteomes" id="UP000584931"/>
    </source>
</evidence>
<dbReference type="PROSITE" id="PS51186">
    <property type="entry name" value="GNAT"/>
    <property type="match status" value="1"/>
</dbReference>
<organism evidence="2 3">
    <name type="scientific">Nocardiopsis sinuspersici</name>
    <dbReference type="NCBI Taxonomy" id="501010"/>
    <lineage>
        <taxon>Bacteria</taxon>
        <taxon>Bacillati</taxon>
        <taxon>Actinomycetota</taxon>
        <taxon>Actinomycetes</taxon>
        <taxon>Streptosporangiales</taxon>
        <taxon>Nocardiopsidaceae</taxon>
        <taxon>Nocardiopsis</taxon>
    </lineage>
</organism>
<reference evidence="2 3" key="1">
    <citation type="submission" date="2020-07" db="EMBL/GenBank/DDBJ databases">
        <title>Sequencing the genomes of 1000 actinobacteria strains.</title>
        <authorList>
            <person name="Klenk H.-P."/>
        </authorList>
    </citation>
    <scope>NUCLEOTIDE SEQUENCE [LARGE SCALE GENOMIC DNA]</scope>
    <source>
        <strain evidence="2 3">DSM 45278</strain>
    </source>
</reference>
<gene>
    <name evidence="2" type="ORF">HNR06_002525</name>
</gene>
<dbReference type="RefSeq" id="WP_179810146.1">
    <property type="nucleotide sequence ID" value="NZ_JACCHL010000001.1"/>
</dbReference>
<dbReference type="SUPFAM" id="SSF55729">
    <property type="entry name" value="Acyl-CoA N-acyltransferases (Nat)"/>
    <property type="match status" value="1"/>
</dbReference>
<dbReference type="GO" id="GO:0005737">
    <property type="term" value="C:cytoplasm"/>
    <property type="evidence" value="ECO:0007669"/>
    <property type="project" value="TreeGrafter"/>
</dbReference>
<keyword evidence="2" id="KW-0808">Transferase</keyword>
<evidence type="ECO:0000259" key="1">
    <source>
        <dbReference type="PROSITE" id="PS51186"/>
    </source>
</evidence>
<dbReference type="Gene3D" id="3.40.630.30">
    <property type="match status" value="1"/>
</dbReference>